<reference evidence="4 5" key="1">
    <citation type="submission" date="2019-07" db="EMBL/GenBank/DDBJ databases">
        <title>Genomic Encyclopedia of Archaeal and Bacterial Type Strains, Phase II (KMG-II): from individual species to whole genera.</title>
        <authorList>
            <person name="Goeker M."/>
        </authorList>
    </citation>
    <scope>NUCLEOTIDE SEQUENCE [LARGE SCALE GENOMIC DNA]</scope>
    <source>
        <strain evidence="4 5">ATCC BAA-1139</strain>
    </source>
</reference>
<organism evidence="4 5">
    <name type="scientific">Geobacter argillaceus</name>
    <dbReference type="NCBI Taxonomy" id="345631"/>
    <lineage>
        <taxon>Bacteria</taxon>
        <taxon>Pseudomonadati</taxon>
        <taxon>Thermodesulfobacteriota</taxon>
        <taxon>Desulfuromonadia</taxon>
        <taxon>Geobacterales</taxon>
        <taxon>Geobacteraceae</taxon>
        <taxon>Geobacter</taxon>
    </lineage>
</organism>
<dbReference type="SUPFAM" id="SSF47781">
    <property type="entry name" value="RuvA domain 2-like"/>
    <property type="match status" value="1"/>
</dbReference>
<dbReference type="RefSeq" id="WP_145025413.1">
    <property type="nucleotide sequence ID" value="NZ_VLLN01000033.1"/>
</dbReference>
<feature type="domain" description="DprA winged helix" evidence="3">
    <location>
        <begin position="299"/>
        <end position="355"/>
    </location>
</feature>
<dbReference type="NCBIfam" id="TIGR00732">
    <property type="entry name" value="dprA"/>
    <property type="match status" value="1"/>
</dbReference>
<dbReference type="Gene3D" id="1.10.10.10">
    <property type="entry name" value="Winged helix-like DNA-binding domain superfamily/Winged helix DNA-binding domain"/>
    <property type="match status" value="1"/>
</dbReference>
<dbReference type="SUPFAM" id="SSF102405">
    <property type="entry name" value="MCP/YpsA-like"/>
    <property type="match status" value="1"/>
</dbReference>
<evidence type="ECO:0000259" key="2">
    <source>
        <dbReference type="Pfam" id="PF02481"/>
    </source>
</evidence>
<comment type="similarity">
    <text evidence="1">Belongs to the DprA/Smf family.</text>
</comment>
<keyword evidence="5" id="KW-1185">Reference proteome</keyword>
<accession>A0A562V7N6</accession>
<dbReference type="InterPro" id="IPR010994">
    <property type="entry name" value="RuvA_2-like"/>
</dbReference>
<evidence type="ECO:0000259" key="3">
    <source>
        <dbReference type="Pfam" id="PF17782"/>
    </source>
</evidence>
<name>A0A562V7N6_9BACT</name>
<dbReference type="InterPro" id="IPR036388">
    <property type="entry name" value="WH-like_DNA-bd_sf"/>
</dbReference>
<dbReference type="InterPro" id="IPR003488">
    <property type="entry name" value="DprA"/>
</dbReference>
<dbReference type="Proteomes" id="UP000319449">
    <property type="component" value="Unassembled WGS sequence"/>
</dbReference>
<dbReference type="InterPro" id="IPR041614">
    <property type="entry name" value="DprA_WH"/>
</dbReference>
<dbReference type="PANTHER" id="PTHR43022:SF1">
    <property type="entry name" value="PROTEIN SMF"/>
    <property type="match status" value="1"/>
</dbReference>
<dbReference type="EMBL" id="VLLN01000033">
    <property type="protein sequence ID" value="TWJ13916.1"/>
    <property type="molecule type" value="Genomic_DNA"/>
</dbReference>
<sequence>MTVHDCYHWIALRVIPLIGTITFHRLVRHFGTPFGVLQASADELRQVPGLHAAAIASILSFDPRPIAERECLAIERSGVRIVTCQMGEYPPLLREIHDPPPFLYVKGSLDGLGMALAIVGSRRASTYGVTTTRKLAAALAGQGLAVVSGMARGIDTAAHEGVLQGGGHTVAILGCGVDVVYPPENRSLYNELVEKGGLVSEFALGTRPAPEHFPRRNRIISGICRGVLVVEATEKSGSLITAQYALEQGRDVFAVPGNITSAGSRGTNLLIKQGARLVESVEDIVEELAPGRPHTLPVAAGPELTPDEALLYNLLADGPLQIDEIHGRSGLTVSVLSAMLLRLELQGVVMQLPGKTFALS</sequence>
<dbReference type="InterPro" id="IPR057666">
    <property type="entry name" value="DrpA_SLOG"/>
</dbReference>
<dbReference type="PANTHER" id="PTHR43022">
    <property type="entry name" value="PROTEIN SMF"/>
    <property type="match status" value="1"/>
</dbReference>
<dbReference type="OrthoDB" id="9785707at2"/>
<feature type="domain" description="Smf/DprA SLOG" evidence="2">
    <location>
        <begin position="81"/>
        <end position="288"/>
    </location>
</feature>
<comment type="caution">
    <text evidence="4">The sequence shown here is derived from an EMBL/GenBank/DDBJ whole genome shotgun (WGS) entry which is preliminary data.</text>
</comment>
<dbReference type="AlphaFoldDB" id="A0A562V7N6"/>
<gene>
    <name evidence="4" type="ORF">JN12_03633</name>
</gene>
<dbReference type="Pfam" id="PF02481">
    <property type="entry name" value="DNA_processg_A"/>
    <property type="match status" value="1"/>
</dbReference>
<evidence type="ECO:0000313" key="4">
    <source>
        <dbReference type="EMBL" id="TWJ13916.1"/>
    </source>
</evidence>
<evidence type="ECO:0000256" key="1">
    <source>
        <dbReference type="ARBA" id="ARBA00006525"/>
    </source>
</evidence>
<evidence type="ECO:0000313" key="5">
    <source>
        <dbReference type="Proteomes" id="UP000319449"/>
    </source>
</evidence>
<dbReference type="Gene3D" id="3.40.50.450">
    <property type="match status" value="1"/>
</dbReference>
<dbReference type="Pfam" id="PF17782">
    <property type="entry name" value="WHD_DprA"/>
    <property type="match status" value="1"/>
</dbReference>
<protein>
    <submittedName>
        <fullName evidence="4">DNA protecting protein DprA</fullName>
    </submittedName>
</protein>
<dbReference type="GO" id="GO:0009294">
    <property type="term" value="P:DNA-mediated transformation"/>
    <property type="evidence" value="ECO:0007669"/>
    <property type="project" value="InterPro"/>
</dbReference>
<proteinExistence type="inferred from homology"/>